<dbReference type="CDD" id="cd01948">
    <property type="entry name" value="EAL"/>
    <property type="match status" value="1"/>
</dbReference>
<organism evidence="12 13">
    <name type="scientific">Pandoraea pneumonica</name>
    <dbReference type="NCBI Taxonomy" id="2508299"/>
    <lineage>
        <taxon>Bacteria</taxon>
        <taxon>Pseudomonadati</taxon>
        <taxon>Pseudomonadota</taxon>
        <taxon>Betaproteobacteria</taxon>
        <taxon>Burkholderiales</taxon>
        <taxon>Burkholderiaceae</taxon>
        <taxon>Pandoraea</taxon>
    </lineage>
</organism>
<dbReference type="GO" id="GO:0071111">
    <property type="term" value="F:cyclic-guanylate-specific phosphodiesterase activity"/>
    <property type="evidence" value="ECO:0007669"/>
    <property type="project" value="UniProtKB-EC"/>
</dbReference>
<gene>
    <name evidence="12" type="primary">ylaB_1</name>
    <name evidence="12" type="ORF">PPN31114_04069</name>
</gene>
<dbReference type="SUPFAM" id="SSF141868">
    <property type="entry name" value="EAL domain-like"/>
    <property type="match status" value="1"/>
</dbReference>
<feature type="transmembrane region" description="Helical" evidence="10">
    <location>
        <begin position="12"/>
        <end position="31"/>
    </location>
</feature>
<evidence type="ECO:0000259" key="11">
    <source>
        <dbReference type="PROSITE" id="PS50883"/>
    </source>
</evidence>
<dbReference type="PANTHER" id="PTHR33121">
    <property type="entry name" value="CYCLIC DI-GMP PHOSPHODIESTERASE PDEF"/>
    <property type="match status" value="1"/>
</dbReference>
<dbReference type="PROSITE" id="PS50883">
    <property type="entry name" value="EAL"/>
    <property type="match status" value="1"/>
</dbReference>
<accession>A0A5E4XSL6</accession>
<evidence type="ECO:0000256" key="9">
    <source>
        <dbReference type="ARBA" id="ARBA00034290"/>
    </source>
</evidence>
<proteinExistence type="predicted"/>
<evidence type="ECO:0000256" key="5">
    <source>
        <dbReference type="ARBA" id="ARBA00022692"/>
    </source>
</evidence>
<name>A0A5E4XSL6_9BURK</name>
<dbReference type="EMBL" id="CABPSK010000004">
    <property type="protein sequence ID" value="VVE39344.1"/>
    <property type="molecule type" value="Genomic_DNA"/>
</dbReference>
<dbReference type="EC" id="3.1.4.52" evidence="2"/>
<dbReference type="GO" id="GO:0005886">
    <property type="term" value="C:plasma membrane"/>
    <property type="evidence" value="ECO:0007669"/>
    <property type="project" value="UniProtKB-SubCell"/>
</dbReference>
<dbReference type="SMART" id="SM00052">
    <property type="entry name" value="EAL"/>
    <property type="match status" value="1"/>
</dbReference>
<dbReference type="RefSeq" id="WP_174988282.1">
    <property type="nucleotide sequence ID" value="NZ_CABPSK010000004.1"/>
</dbReference>
<feature type="transmembrane region" description="Helical" evidence="10">
    <location>
        <begin position="238"/>
        <end position="258"/>
    </location>
</feature>
<dbReference type="InterPro" id="IPR050706">
    <property type="entry name" value="Cyclic-di-GMP_PDE-like"/>
</dbReference>
<keyword evidence="6 12" id="KW-0378">Hydrolase</keyword>
<evidence type="ECO:0000313" key="12">
    <source>
        <dbReference type="EMBL" id="VVE39344.1"/>
    </source>
</evidence>
<dbReference type="GeneID" id="300406060"/>
<dbReference type="InterPro" id="IPR035919">
    <property type="entry name" value="EAL_sf"/>
</dbReference>
<dbReference type="InterPro" id="IPR024744">
    <property type="entry name" value="CSS-motif_dom"/>
</dbReference>
<dbReference type="InterPro" id="IPR001633">
    <property type="entry name" value="EAL_dom"/>
</dbReference>
<dbReference type="Pfam" id="PF12792">
    <property type="entry name" value="CSS-motif"/>
    <property type="match status" value="1"/>
</dbReference>
<dbReference type="PANTHER" id="PTHR33121:SF79">
    <property type="entry name" value="CYCLIC DI-GMP PHOSPHODIESTERASE PDED-RELATED"/>
    <property type="match status" value="1"/>
</dbReference>
<evidence type="ECO:0000256" key="7">
    <source>
        <dbReference type="ARBA" id="ARBA00022989"/>
    </source>
</evidence>
<dbReference type="AlphaFoldDB" id="A0A5E4XSL6"/>
<evidence type="ECO:0000256" key="1">
    <source>
        <dbReference type="ARBA" id="ARBA00004651"/>
    </source>
</evidence>
<keyword evidence="4" id="KW-0973">c-di-GMP</keyword>
<keyword evidence="3" id="KW-1003">Cell membrane</keyword>
<dbReference type="Gene3D" id="3.20.20.450">
    <property type="entry name" value="EAL domain"/>
    <property type="match status" value="1"/>
</dbReference>
<keyword evidence="5 10" id="KW-0812">Transmembrane</keyword>
<sequence>MQTLQRLTRWLPVLVGAIVGMIVVLIAAQVVQTRVDDFRLRAFVRDIMGYMNDASLSRRNALFQAPQNAETPCTDADILDLRRVAMRSPYFHDIGRVHNSKLLCSAMLGKIEPAPVLPEPSHETLNGVKLWHTITGVVTPGVQVDATGWGDIVVFSSPVLPPRFATPDPGFASIASTNDKRFQFWRAGMFDDQRRIELGVTSRWFDIGPLRRYSTCSDVVDVCASAVYTSSSVLRNPIGLALAFAIGAALGGAMGMSWRSRKRYRMSVDWVTQHAAENGGINVVYQPLVRLHDRKLVGVEALARLSDSAGQPISPEMFIPIAERQGVIGLVTRQVARRALIDMHGRALADPEFHISINLAAEDIVDKSFHVFLNHIAASLRVPRSQIALEITERSTDSMKRLGDALDRLRVDGYQIHIDDFGTGFSNLAYLSTLHVDTLKIDRMFTQAIGADAVGSAIVDQICKMAALLNVGVIVEGVETRAQADYMLAQCPGAVGQGWLFGKAVPADELPSAEMLIKVMEGDAQPVT</sequence>
<protein>
    <recommendedName>
        <fullName evidence="2">cyclic-guanylate-specific phosphodiesterase</fullName>
        <ecNumber evidence="2">3.1.4.52</ecNumber>
    </recommendedName>
</protein>
<reference evidence="12 13" key="1">
    <citation type="submission" date="2019-08" db="EMBL/GenBank/DDBJ databases">
        <authorList>
            <person name="Peeters C."/>
        </authorList>
    </citation>
    <scope>NUCLEOTIDE SEQUENCE [LARGE SCALE GENOMIC DNA]</scope>
    <source>
        <strain evidence="12 13">LMG 31114</strain>
    </source>
</reference>
<dbReference type="Pfam" id="PF00563">
    <property type="entry name" value="EAL"/>
    <property type="match status" value="1"/>
</dbReference>
<comment type="catalytic activity">
    <reaction evidence="9">
        <text>3',3'-c-di-GMP + H2O = 5'-phosphoguanylyl(3'-&gt;5')guanosine + H(+)</text>
        <dbReference type="Rhea" id="RHEA:24902"/>
        <dbReference type="ChEBI" id="CHEBI:15377"/>
        <dbReference type="ChEBI" id="CHEBI:15378"/>
        <dbReference type="ChEBI" id="CHEBI:58754"/>
        <dbReference type="ChEBI" id="CHEBI:58805"/>
        <dbReference type="EC" id="3.1.4.52"/>
    </reaction>
</comment>
<evidence type="ECO:0000256" key="2">
    <source>
        <dbReference type="ARBA" id="ARBA00012282"/>
    </source>
</evidence>
<evidence type="ECO:0000313" key="13">
    <source>
        <dbReference type="Proteomes" id="UP000366945"/>
    </source>
</evidence>
<keyword evidence="8 10" id="KW-0472">Membrane</keyword>
<keyword evidence="7 10" id="KW-1133">Transmembrane helix</keyword>
<evidence type="ECO:0000256" key="6">
    <source>
        <dbReference type="ARBA" id="ARBA00022801"/>
    </source>
</evidence>
<evidence type="ECO:0000256" key="8">
    <source>
        <dbReference type="ARBA" id="ARBA00023136"/>
    </source>
</evidence>
<dbReference type="Proteomes" id="UP000366945">
    <property type="component" value="Unassembled WGS sequence"/>
</dbReference>
<feature type="domain" description="EAL" evidence="11">
    <location>
        <begin position="265"/>
        <end position="518"/>
    </location>
</feature>
<evidence type="ECO:0000256" key="3">
    <source>
        <dbReference type="ARBA" id="ARBA00022475"/>
    </source>
</evidence>
<keyword evidence="13" id="KW-1185">Reference proteome</keyword>
<evidence type="ECO:0000256" key="4">
    <source>
        <dbReference type="ARBA" id="ARBA00022636"/>
    </source>
</evidence>
<evidence type="ECO:0000256" key="10">
    <source>
        <dbReference type="SAM" id="Phobius"/>
    </source>
</evidence>
<comment type="subcellular location">
    <subcellularLocation>
        <location evidence="1">Cell membrane</location>
        <topology evidence="1">Multi-pass membrane protein</topology>
    </subcellularLocation>
</comment>